<dbReference type="InterPro" id="IPR013083">
    <property type="entry name" value="Znf_RING/FYVE/PHD"/>
</dbReference>
<dbReference type="SUPFAM" id="SSF57850">
    <property type="entry name" value="RING/U-box"/>
    <property type="match status" value="1"/>
</dbReference>
<proteinExistence type="predicted"/>
<accession>A0A371I8Q7</accession>
<dbReference type="PANTHER" id="PTHR47662">
    <property type="entry name" value="RING-TYPE DOMAIN-CONTAINING PROTEIN"/>
    <property type="match status" value="1"/>
</dbReference>
<dbReference type="PANTHER" id="PTHR47662:SF1">
    <property type="entry name" value="RING-TYPE DOMAIN-CONTAINING PROTEIN"/>
    <property type="match status" value="1"/>
</dbReference>
<reference evidence="1" key="1">
    <citation type="submission" date="2018-05" db="EMBL/GenBank/DDBJ databases">
        <title>Draft genome of Mucuna pruriens seed.</title>
        <authorList>
            <person name="Nnadi N.E."/>
            <person name="Vos R."/>
            <person name="Hasami M.H."/>
            <person name="Devisetty U.K."/>
            <person name="Aguiy J.C."/>
        </authorList>
    </citation>
    <scope>NUCLEOTIDE SEQUENCE [LARGE SCALE GENOMIC DNA]</scope>
    <source>
        <strain evidence="1">JCA_2017</strain>
    </source>
</reference>
<dbReference type="Proteomes" id="UP000257109">
    <property type="component" value="Unassembled WGS sequence"/>
</dbReference>
<dbReference type="EMBL" id="QJKJ01000637">
    <property type="protein sequence ID" value="RDY11440.1"/>
    <property type="molecule type" value="Genomic_DNA"/>
</dbReference>
<feature type="non-terminal residue" evidence="1">
    <location>
        <position position="1"/>
    </location>
</feature>
<dbReference type="Gene3D" id="3.30.40.10">
    <property type="entry name" value="Zinc/RING finger domain, C3HC4 (zinc finger)"/>
    <property type="match status" value="1"/>
</dbReference>
<name>A0A371I8Q7_MUCPR</name>
<protein>
    <submittedName>
        <fullName evidence="1">RING-H2 finger protein ATL54</fullName>
    </submittedName>
</protein>
<sequence length="127" mass="15164">MKYITLFYTHLKWVLDFLLYYPFYKLHDYQKPIIWEEQSICHYASTPGLEEDVECAVCLCKVEDGEEIRVLRNCLDTWVALKIANCPLCREPVRPRSHINEVGAQVLFFEFCSIHTDEGDSDRWWLR</sequence>
<organism evidence="1 2">
    <name type="scientific">Mucuna pruriens</name>
    <name type="common">Velvet bean</name>
    <name type="synonym">Dolichos pruriens</name>
    <dbReference type="NCBI Taxonomy" id="157652"/>
    <lineage>
        <taxon>Eukaryota</taxon>
        <taxon>Viridiplantae</taxon>
        <taxon>Streptophyta</taxon>
        <taxon>Embryophyta</taxon>
        <taxon>Tracheophyta</taxon>
        <taxon>Spermatophyta</taxon>
        <taxon>Magnoliopsida</taxon>
        <taxon>eudicotyledons</taxon>
        <taxon>Gunneridae</taxon>
        <taxon>Pentapetalae</taxon>
        <taxon>rosids</taxon>
        <taxon>fabids</taxon>
        <taxon>Fabales</taxon>
        <taxon>Fabaceae</taxon>
        <taxon>Papilionoideae</taxon>
        <taxon>50 kb inversion clade</taxon>
        <taxon>NPAAA clade</taxon>
        <taxon>indigoferoid/millettioid clade</taxon>
        <taxon>Phaseoleae</taxon>
        <taxon>Mucuna</taxon>
    </lineage>
</organism>
<gene>
    <name evidence="1" type="primary">ATL54</name>
    <name evidence="1" type="ORF">CR513_03885</name>
</gene>
<evidence type="ECO:0000313" key="2">
    <source>
        <dbReference type="Proteomes" id="UP000257109"/>
    </source>
</evidence>
<dbReference type="OrthoDB" id="9984778at2759"/>
<keyword evidence="2" id="KW-1185">Reference proteome</keyword>
<evidence type="ECO:0000313" key="1">
    <source>
        <dbReference type="EMBL" id="RDY11440.1"/>
    </source>
</evidence>
<dbReference type="AlphaFoldDB" id="A0A371I8Q7"/>
<comment type="caution">
    <text evidence="1">The sequence shown here is derived from an EMBL/GenBank/DDBJ whole genome shotgun (WGS) entry which is preliminary data.</text>
</comment>